<dbReference type="OrthoDB" id="9796770at2"/>
<reference evidence="2 3" key="1">
    <citation type="submission" date="2018-09" db="EMBL/GenBank/DDBJ databases">
        <title>Marinorhizobium profundi gen. nov., sp. nov., isolated from a deep-sea sediment sample from the New Britain Trench and proposal of Marinorhizobiaceae fam. nov. in the order Rhizobiales of the class Alphaproteobacteria.</title>
        <authorList>
            <person name="Cao J."/>
        </authorList>
    </citation>
    <scope>NUCLEOTIDE SEQUENCE [LARGE SCALE GENOMIC DNA]</scope>
    <source>
        <strain evidence="2 3">WS11</strain>
    </source>
</reference>
<sequence>MTVSTDRSGTGMMRKMAIGLVLASTLLAATFGVATTIPEHILFRQRTLFNLLELDSRLAVQPLDYETHDGLTIRAWYLPAVPGKPTIVYFAGREGDLVRKPRHLYELAEEGYGLILAGYRGYGGNPGRPREGNMYRDAAAMLDQAEQAGLARDGFVLYGYSMGSGIATNAAVQIEPRALILEAPMTSFPEAVRQQVARVPNWVVRTKFDNVARLAELKVPVLIVAGEQDPVTPARFATMLASANDQFATAVIVPTANHVNIIRLGGRQAIAAFMEQFDGSGILASLSALGDQASDIADQILPTMDD</sequence>
<protein>
    <submittedName>
        <fullName evidence="2">Alpha/beta fold hydrolase</fullName>
    </submittedName>
</protein>
<dbReference type="InterPro" id="IPR000073">
    <property type="entry name" value="AB_hydrolase_1"/>
</dbReference>
<evidence type="ECO:0000313" key="2">
    <source>
        <dbReference type="EMBL" id="AZN72215.1"/>
    </source>
</evidence>
<evidence type="ECO:0000313" key="3">
    <source>
        <dbReference type="Proteomes" id="UP000268192"/>
    </source>
</evidence>
<keyword evidence="2" id="KW-0378">Hydrolase</keyword>
<dbReference type="EMBL" id="CP032509">
    <property type="protein sequence ID" value="AZN72215.1"/>
    <property type="molecule type" value="Genomic_DNA"/>
</dbReference>
<dbReference type="SUPFAM" id="SSF53474">
    <property type="entry name" value="alpha/beta-Hydrolases"/>
    <property type="match status" value="1"/>
</dbReference>
<proteinExistence type="predicted"/>
<gene>
    <name evidence="2" type="ORF">D5400_13850</name>
</gene>
<name>A0A3S9B5H7_9HYPH</name>
<dbReference type="AlphaFoldDB" id="A0A3S9B5H7"/>
<organism evidence="2 3">
    <name type="scientific">Georhizobium profundi</name>
    <dbReference type="NCBI Taxonomy" id="2341112"/>
    <lineage>
        <taxon>Bacteria</taxon>
        <taxon>Pseudomonadati</taxon>
        <taxon>Pseudomonadota</taxon>
        <taxon>Alphaproteobacteria</taxon>
        <taxon>Hyphomicrobiales</taxon>
        <taxon>Rhizobiaceae</taxon>
        <taxon>Georhizobium</taxon>
    </lineage>
</organism>
<accession>A0A3S9B5H7</accession>
<dbReference type="GO" id="GO:0016787">
    <property type="term" value="F:hydrolase activity"/>
    <property type="evidence" value="ECO:0007669"/>
    <property type="project" value="UniProtKB-KW"/>
</dbReference>
<dbReference type="KEGG" id="abaw:D5400_13850"/>
<dbReference type="Gene3D" id="3.40.50.1820">
    <property type="entry name" value="alpha/beta hydrolase"/>
    <property type="match status" value="1"/>
</dbReference>
<dbReference type="InterPro" id="IPR029058">
    <property type="entry name" value="AB_hydrolase_fold"/>
</dbReference>
<dbReference type="RefSeq" id="WP_126010535.1">
    <property type="nucleotide sequence ID" value="NZ_CP032509.1"/>
</dbReference>
<dbReference type="PANTHER" id="PTHR12277:SF81">
    <property type="entry name" value="PROTEIN ABHD13"/>
    <property type="match status" value="1"/>
</dbReference>
<dbReference type="Proteomes" id="UP000268192">
    <property type="component" value="Chromosome"/>
</dbReference>
<dbReference type="Pfam" id="PF00561">
    <property type="entry name" value="Abhydrolase_1"/>
    <property type="match status" value="1"/>
</dbReference>
<keyword evidence="3" id="KW-1185">Reference proteome</keyword>
<feature type="domain" description="AB hydrolase-1" evidence="1">
    <location>
        <begin position="87"/>
        <end position="209"/>
    </location>
</feature>
<evidence type="ECO:0000259" key="1">
    <source>
        <dbReference type="Pfam" id="PF00561"/>
    </source>
</evidence>
<dbReference type="PANTHER" id="PTHR12277">
    <property type="entry name" value="ALPHA/BETA HYDROLASE DOMAIN-CONTAINING PROTEIN"/>
    <property type="match status" value="1"/>
</dbReference>